<dbReference type="Proteomes" id="UP000724874">
    <property type="component" value="Unassembled WGS sequence"/>
</dbReference>
<dbReference type="AlphaFoldDB" id="A0A9P5NFV6"/>
<reference evidence="1" key="1">
    <citation type="submission" date="2020-11" db="EMBL/GenBank/DDBJ databases">
        <authorList>
            <consortium name="DOE Joint Genome Institute"/>
            <person name="Ahrendt S."/>
            <person name="Riley R."/>
            <person name="Andreopoulos W."/>
            <person name="LaButti K."/>
            <person name="Pangilinan J."/>
            <person name="Ruiz-duenas F.J."/>
            <person name="Barrasa J.M."/>
            <person name="Sanchez-Garcia M."/>
            <person name="Camarero S."/>
            <person name="Miyauchi S."/>
            <person name="Serrano A."/>
            <person name="Linde D."/>
            <person name="Babiker R."/>
            <person name="Drula E."/>
            <person name="Ayuso-Fernandez I."/>
            <person name="Pacheco R."/>
            <person name="Padilla G."/>
            <person name="Ferreira P."/>
            <person name="Barriuso J."/>
            <person name="Kellner H."/>
            <person name="Castanera R."/>
            <person name="Alfaro M."/>
            <person name="Ramirez L."/>
            <person name="Pisabarro A.G."/>
            <person name="Kuo A."/>
            <person name="Tritt A."/>
            <person name="Lipzen A."/>
            <person name="He G."/>
            <person name="Yan M."/>
            <person name="Ng V."/>
            <person name="Cullen D."/>
            <person name="Martin F."/>
            <person name="Rosso M.-N."/>
            <person name="Henrissat B."/>
            <person name="Hibbett D."/>
            <person name="Martinez A.T."/>
            <person name="Grigoriev I.V."/>
        </authorList>
    </citation>
    <scope>NUCLEOTIDE SEQUENCE</scope>
    <source>
        <strain evidence="1">AH 44721</strain>
    </source>
</reference>
<gene>
    <name evidence="1" type="ORF">CPB84DRAFT_1850866</name>
</gene>
<sequence length="154" mass="16835">MSPHASQTSNSSIDLNAPFSIEKFLDLLQRWVVIDDQSIHILECPEFHDLMLYLGAGKIDDKDLPHCHKMMDMIIDAYKSLKDMHSRLSSLAIFTHLFPRICPPTLLATSVCHPTCDPTSSAAPSLGDVTAGSGWWGLLPQLGASGSWGACKEA</sequence>
<organism evidence="1 2">
    <name type="scientific">Gymnopilus junonius</name>
    <name type="common">Spectacular rustgill mushroom</name>
    <name type="synonym">Gymnopilus spectabilis subsp. junonius</name>
    <dbReference type="NCBI Taxonomy" id="109634"/>
    <lineage>
        <taxon>Eukaryota</taxon>
        <taxon>Fungi</taxon>
        <taxon>Dikarya</taxon>
        <taxon>Basidiomycota</taxon>
        <taxon>Agaricomycotina</taxon>
        <taxon>Agaricomycetes</taxon>
        <taxon>Agaricomycetidae</taxon>
        <taxon>Agaricales</taxon>
        <taxon>Agaricineae</taxon>
        <taxon>Hymenogastraceae</taxon>
        <taxon>Gymnopilus</taxon>
    </lineage>
</organism>
<comment type="caution">
    <text evidence="1">The sequence shown here is derived from an EMBL/GenBank/DDBJ whole genome shotgun (WGS) entry which is preliminary data.</text>
</comment>
<evidence type="ECO:0000313" key="1">
    <source>
        <dbReference type="EMBL" id="KAF8883759.1"/>
    </source>
</evidence>
<proteinExistence type="predicted"/>
<protein>
    <submittedName>
        <fullName evidence="1">Uncharacterized protein</fullName>
    </submittedName>
</protein>
<evidence type="ECO:0000313" key="2">
    <source>
        <dbReference type="Proteomes" id="UP000724874"/>
    </source>
</evidence>
<dbReference type="EMBL" id="JADNYJ010000113">
    <property type="protein sequence ID" value="KAF8883759.1"/>
    <property type="molecule type" value="Genomic_DNA"/>
</dbReference>
<name>A0A9P5NFV6_GYMJU</name>
<keyword evidence="2" id="KW-1185">Reference proteome</keyword>
<dbReference type="OrthoDB" id="3250324at2759"/>
<accession>A0A9P5NFV6</accession>